<name>A0A2S9Y1P1_9BACT</name>
<dbReference type="Gene3D" id="1.25.40.10">
    <property type="entry name" value="Tetratricopeptide repeat domain"/>
    <property type="match status" value="2"/>
</dbReference>
<reference evidence="1 2" key="1">
    <citation type="submission" date="2018-03" db="EMBL/GenBank/DDBJ databases">
        <title>Draft Genome Sequences of the Obligatory Marine Myxobacteria Enhygromyxa salina SWB007.</title>
        <authorList>
            <person name="Poehlein A."/>
            <person name="Moghaddam J.A."/>
            <person name="Harms H."/>
            <person name="Alanjari M."/>
            <person name="Koenig G.M."/>
            <person name="Daniel R."/>
            <person name="Schaeberle T.F."/>
        </authorList>
    </citation>
    <scope>NUCLEOTIDE SEQUENCE [LARGE SCALE GENOMIC DNA]</scope>
    <source>
        <strain evidence="1 2">SWB007</strain>
    </source>
</reference>
<dbReference type="AlphaFoldDB" id="A0A2S9Y1P1"/>
<proteinExistence type="predicted"/>
<sequence length="377" mass="41036">MSFVLVALICLAIGFGVGWWYVVPRRLDRENAARRNRVLYELAEGDRENVAQELEQICASEPGDPTVFLALAALDRGRGRIERAKAVHRTVLASADLPSEQRVAALVGLGRDLLAQGNERAAVGALVRAVSLAPRSVATLETLARALERAGGWERAAAAWERLEKQVEGRRAQEARAGRGHAVAGQAAEALEDGEERKARKLAERAVDLAPDSGHCWTVRARVESALGDPIEALESWQRAWELSPVGARSIVPEAWEWATENRRQEDLMERMLSSLRMAREAQLVVALAEKVSRQHPEQAASALERVAERSPSAQLALVRLRLSRGQREAAREAAMRPPRSAGLLCNKCGTQMPRFAFRCGGCGAWDSAAAAGIEGG</sequence>
<evidence type="ECO:0000313" key="2">
    <source>
        <dbReference type="Proteomes" id="UP000238823"/>
    </source>
</evidence>
<dbReference type="Proteomes" id="UP000238823">
    <property type="component" value="Unassembled WGS sequence"/>
</dbReference>
<evidence type="ECO:0000313" key="1">
    <source>
        <dbReference type="EMBL" id="PRP99023.1"/>
    </source>
</evidence>
<protein>
    <submittedName>
        <fullName evidence="1">Tetratricopeptide repeat protein</fullName>
    </submittedName>
</protein>
<accession>A0A2S9Y1P1</accession>
<organism evidence="1 2">
    <name type="scientific">Enhygromyxa salina</name>
    <dbReference type="NCBI Taxonomy" id="215803"/>
    <lineage>
        <taxon>Bacteria</taxon>
        <taxon>Pseudomonadati</taxon>
        <taxon>Myxococcota</taxon>
        <taxon>Polyangia</taxon>
        <taxon>Nannocystales</taxon>
        <taxon>Nannocystaceae</taxon>
        <taxon>Enhygromyxa</taxon>
    </lineage>
</organism>
<comment type="caution">
    <text evidence="1">The sequence shown here is derived from an EMBL/GenBank/DDBJ whole genome shotgun (WGS) entry which is preliminary data.</text>
</comment>
<dbReference type="EMBL" id="PVNL01000122">
    <property type="protein sequence ID" value="PRP99023.1"/>
    <property type="molecule type" value="Genomic_DNA"/>
</dbReference>
<gene>
    <name evidence="1" type="ORF">ENSA7_64070</name>
</gene>
<dbReference type="OrthoDB" id="5492718at2"/>
<dbReference type="SUPFAM" id="SSF48452">
    <property type="entry name" value="TPR-like"/>
    <property type="match status" value="1"/>
</dbReference>
<dbReference type="InterPro" id="IPR011990">
    <property type="entry name" value="TPR-like_helical_dom_sf"/>
</dbReference>
<dbReference type="RefSeq" id="WP_106093255.1">
    <property type="nucleotide sequence ID" value="NZ_PVNL01000122.1"/>
</dbReference>